<accession>A0A6V8SG02</accession>
<dbReference type="InterPro" id="IPR018062">
    <property type="entry name" value="HTH_AraC-typ_CS"/>
</dbReference>
<dbReference type="InterPro" id="IPR020449">
    <property type="entry name" value="Tscrpt_reg_AraC-type_HTH"/>
</dbReference>
<sequence length="300" mass="34606">MDWLEKMNGAIKYIEENLTNNIAYIDVAKIACCSEYHFQRMFSFITDVTLAEYIRRRRLTLAALELQGSSIKVIDVALKYGYESPEAFTRAFRNLHGVSPTFAREMGTQLKAYPPISFSISIKGDVEMNYKIVEKNSFSFFGVEEVMDTTNGNNLVRIPQLWQECFKDGTIERLVKAQPKELVEDDFVTDVNGIMCYRETGEETFPYMIGVFDMDGNAEVPDEFSVISVPALTWVVFRTDEHKKSEVVEKIQAIWERIFSEWFPSSGYEHAEGPELEVYYTAKGDRNYSEVWIPVVKKQD</sequence>
<dbReference type="PANTHER" id="PTHR47504:SF5">
    <property type="entry name" value="RIGHT ORIGIN-BINDING PROTEIN"/>
    <property type="match status" value="1"/>
</dbReference>
<dbReference type="InterPro" id="IPR018060">
    <property type="entry name" value="HTH_AraC"/>
</dbReference>
<evidence type="ECO:0000256" key="2">
    <source>
        <dbReference type="ARBA" id="ARBA00023125"/>
    </source>
</evidence>
<dbReference type="InterPro" id="IPR029442">
    <property type="entry name" value="GyrI-like"/>
</dbReference>
<dbReference type="InterPro" id="IPR050959">
    <property type="entry name" value="MarA-like"/>
</dbReference>
<evidence type="ECO:0000256" key="3">
    <source>
        <dbReference type="ARBA" id="ARBA00023163"/>
    </source>
</evidence>
<keyword evidence="2" id="KW-0238">DNA-binding</keyword>
<dbReference type="Pfam" id="PF12833">
    <property type="entry name" value="HTH_18"/>
    <property type="match status" value="1"/>
</dbReference>
<dbReference type="Gene3D" id="3.20.80.10">
    <property type="entry name" value="Regulatory factor, effector binding domain"/>
    <property type="match status" value="1"/>
</dbReference>
<dbReference type="Pfam" id="PF06445">
    <property type="entry name" value="GyrI-like"/>
    <property type="match status" value="1"/>
</dbReference>
<dbReference type="InterPro" id="IPR011256">
    <property type="entry name" value="Reg_factor_effector_dom_sf"/>
</dbReference>
<evidence type="ECO:0000256" key="1">
    <source>
        <dbReference type="ARBA" id="ARBA00023015"/>
    </source>
</evidence>
<organism evidence="5 6">
    <name type="scientific">Clostridium fungisolvens</name>
    <dbReference type="NCBI Taxonomy" id="1604897"/>
    <lineage>
        <taxon>Bacteria</taxon>
        <taxon>Bacillati</taxon>
        <taxon>Bacillota</taxon>
        <taxon>Clostridia</taxon>
        <taxon>Eubacteriales</taxon>
        <taxon>Clostridiaceae</taxon>
        <taxon>Clostridium</taxon>
    </lineage>
</organism>
<dbReference type="PANTHER" id="PTHR47504">
    <property type="entry name" value="RIGHT ORIGIN-BINDING PROTEIN"/>
    <property type="match status" value="1"/>
</dbReference>
<keyword evidence="6" id="KW-1185">Reference proteome</keyword>
<dbReference type="PRINTS" id="PR00032">
    <property type="entry name" value="HTHARAC"/>
</dbReference>
<dbReference type="SMART" id="SM00342">
    <property type="entry name" value="HTH_ARAC"/>
    <property type="match status" value="1"/>
</dbReference>
<dbReference type="InterPro" id="IPR010499">
    <property type="entry name" value="AraC_E-bd"/>
</dbReference>
<dbReference type="Gene3D" id="1.10.10.60">
    <property type="entry name" value="Homeodomain-like"/>
    <property type="match status" value="2"/>
</dbReference>
<dbReference type="InterPro" id="IPR009057">
    <property type="entry name" value="Homeodomain-like_sf"/>
</dbReference>
<keyword evidence="1" id="KW-0805">Transcription regulation</keyword>
<feature type="domain" description="HTH araC/xylS-type" evidence="4">
    <location>
        <begin position="8"/>
        <end position="106"/>
    </location>
</feature>
<dbReference type="AlphaFoldDB" id="A0A6V8SG02"/>
<dbReference type="PROSITE" id="PS01124">
    <property type="entry name" value="HTH_ARAC_FAMILY_2"/>
    <property type="match status" value="1"/>
</dbReference>
<dbReference type="PROSITE" id="PS00041">
    <property type="entry name" value="HTH_ARAC_FAMILY_1"/>
    <property type="match status" value="1"/>
</dbReference>
<dbReference type="SUPFAM" id="SSF46689">
    <property type="entry name" value="Homeodomain-like"/>
    <property type="match status" value="2"/>
</dbReference>
<dbReference type="GO" id="GO:0043565">
    <property type="term" value="F:sequence-specific DNA binding"/>
    <property type="evidence" value="ECO:0007669"/>
    <property type="project" value="InterPro"/>
</dbReference>
<dbReference type="SUPFAM" id="SSF55136">
    <property type="entry name" value="Probable bacterial effector-binding domain"/>
    <property type="match status" value="1"/>
</dbReference>
<evidence type="ECO:0000259" key="4">
    <source>
        <dbReference type="PROSITE" id="PS01124"/>
    </source>
</evidence>
<proteinExistence type="predicted"/>
<dbReference type="Proteomes" id="UP000580568">
    <property type="component" value="Unassembled WGS sequence"/>
</dbReference>
<comment type="caution">
    <text evidence="5">The sequence shown here is derived from an EMBL/GenBank/DDBJ whole genome shotgun (WGS) entry which is preliminary data.</text>
</comment>
<dbReference type="SMART" id="SM00871">
    <property type="entry name" value="AraC_E_bind"/>
    <property type="match status" value="1"/>
</dbReference>
<name>A0A6V8SG02_9CLOT</name>
<dbReference type="GO" id="GO:0003700">
    <property type="term" value="F:DNA-binding transcription factor activity"/>
    <property type="evidence" value="ECO:0007669"/>
    <property type="project" value="InterPro"/>
</dbReference>
<protein>
    <recommendedName>
        <fullName evidence="4">HTH araC/xylS-type domain-containing protein</fullName>
    </recommendedName>
</protein>
<dbReference type="RefSeq" id="WP_183277597.1">
    <property type="nucleotide sequence ID" value="NZ_BLZR01000001.1"/>
</dbReference>
<gene>
    <name evidence="5" type="ORF">bsdtw1_02247</name>
</gene>
<reference evidence="5 6" key="1">
    <citation type="submission" date="2020-07" db="EMBL/GenBank/DDBJ databases">
        <title>A new beta-1,3-glucan-decomposing anaerobic bacterium isolated from anoxic soil subjected to biological soil disinfestation.</title>
        <authorList>
            <person name="Ueki A."/>
            <person name="Tonouchi A."/>
        </authorList>
    </citation>
    <scope>NUCLEOTIDE SEQUENCE [LARGE SCALE GENOMIC DNA]</scope>
    <source>
        <strain evidence="5 6">TW1</strain>
    </source>
</reference>
<dbReference type="EMBL" id="BLZR01000001">
    <property type="protein sequence ID" value="GFP76149.1"/>
    <property type="molecule type" value="Genomic_DNA"/>
</dbReference>
<evidence type="ECO:0000313" key="5">
    <source>
        <dbReference type="EMBL" id="GFP76149.1"/>
    </source>
</evidence>
<evidence type="ECO:0000313" key="6">
    <source>
        <dbReference type="Proteomes" id="UP000580568"/>
    </source>
</evidence>
<keyword evidence="3" id="KW-0804">Transcription</keyword>